<dbReference type="PROSITE" id="PS51257">
    <property type="entry name" value="PROKAR_LIPOPROTEIN"/>
    <property type="match status" value="1"/>
</dbReference>
<dbReference type="AlphaFoldDB" id="A0A8T0HY82"/>
<accession>A0A8T0HY82</accession>
<keyword evidence="2" id="KW-1185">Reference proteome</keyword>
<dbReference type="EMBL" id="CM026425">
    <property type="protein sequence ID" value="KAG0575737.1"/>
    <property type="molecule type" value="Genomic_DNA"/>
</dbReference>
<evidence type="ECO:0000313" key="2">
    <source>
        <dbReference type="Proteomes" id="UP000822688"/>
    </source>
</evidence>
<reference evidence="1" key="1">
    <citation type="submission" date="2020-06" db="EMBL/GenBank/DDBJ databases">
        <title>WGS assembly of Ceratodon purpureus strain R40.</title>
        <authorList>
            <person name="Carey S.B."/>
            <person name="Jenkins J."/>
            <person name="Shu S."/>
            <person name="Lovell J.T."/>
            <person name="Sreedasyam A."/>
            <person name="Maumus F."/>
            <person name="Tiley G.P."/>
            <person name="Fernandez-Pozo N."/>
            <person name="Barry K."/>
            <person name="Chen C."/>
            <person name="Wang M."/>
            <person name="Lipzen A."/>
            <person name="Daum C."/>
            <person name="Saski C.A."/>
            <person name="Payton A.C."/>
            <person name="Mcbreen J.C."/>
            <person name="Conrad R.E."/>
            <person name="Kollar L.M."/>
            <person name="Olsson S."/>
            <person name="Huttunen S."/>
            <person name="Landis J.B."/>
            <person name="Wickett N.J."/>
            <person name="Johnson M.G."/>
            <person name="Rensing S.A."/>
            <person name="Grimwood J."/>
            <person name="Schmutz J."/>
            <person name="Mcdaniel S.F."/>
        </authorList>
    </citation>
    <scope>NUCLEOTIDE SEQUENCE</scope>
    <source>
        <strain evidence="1">R40</strain>
    </source>
</reference>
<organism evidence="1 2">
    <name type="scientific">Ceratodon purpureus</name>
    <name type="common">Fire moss</name>
    <name type="synonym">Dicranum purpureum</name>
    <dbReference type="NCBI Taxonomy" id="3225"/>
    <lineage>
        <taxon>Eukaryota</taxon>
        <taxon>Viridiplantae</taxon>
        <taxon>Streptophyta</taxon>
        <taxon>Embryophyta</taxon>
        <taxon>Bryophyta</taxon>
        <taxon>Bryophytina</taxon>
        <taxon>Bryopsida</taxon>
        <taxon>Dicranidae</taxon>
        <taxon>Pseudoditrichales</taxon>
        <taxon>Ditrichaceae</taxon>
        <taxon>Ceratodon</taxon>
    </lineage>
</organism>
<comment type="caution">
    <text evidence="1">The sequence shown here is derived from an EMBL/GenBank/DDBJ whole genome shotgun (WGS) entry which is preliminary data.</text>
</comment>
<sequence length="64" mass="7170">MSRIPRPPDITISAQQSTSMTSCLQFFTIHCKAFGVVRGDYCGDSPAIGVDYWNYLNKQASTFF</sequence>
<gene>
    <name evidence="1" type="ORF">KC19_5G026700</name>
</gene>
<dbReference type="Proteomes" id="UP000822688">
    <property type="component" value="Chromosome 5"/>
</dbReference>
<proteinExistence type="predicted"/>
<name>A0A8T0HY82_CERPU</name>
<evidence type="ECO:0000313" key="1">
    <source>
        <dbReference type="EMBL" id="KAG0575737.1"/>
    </source>
</evidence>
<protein>
    <submittedName>
        <fullName evidence="1">Uncharacterized protein</fullName>
    </submittedName>
</protein>